<evidence type="ECO:0000313" key="4">
    <source>
        <dbReference type="Proteomes" id="UP000186817"/>
    </source>
</evidence>
<dbReference type="InterPro" id="IPR036034">
    <property type="entry name" value="PDZ_sf"/>
</dbReference>
<feature type="region of interest" description="Disordered" evidence="2">
    <location>
        <begin position="152"/>
        <end position="173"/>
    </location>
</feature>
<reference evidence="3 4" key="1">
    <citation type="submission" date="2016-02" db="EMBL/GenBank/DDBJ databases">
        <title>Genome analysis of coral dinoflagellate symbionts highlights evolutionary adaptations to a symbiotic lifestyle.</title>
        <authorList>
            <person name="Aranda M."/>
            <person name="Li Y."/>
            <person name="Liew Y.J."/>
            <person name="Baumgarten S."/>
            <person name="Simakov O."/>
            <person name="Wilson M."/>
            <person name="Piel J."/>
            <person name="Ashoor H."/>
            <person name="Bougouffa S."/>
            <person name="Bajic V.B."/>
            <person name="Ryu T."/>
            <person name="Ravasi T."/>
            <person name="Bayer T."/>
            <person name="Micklem G."/>
            <person name="Kim H."/>
            <person name="Bhak J."/>
            <person name="Lajeunesse T.C."/>
            <person name="Voolstra C.R."/>
        </authorList>
    </citation>
    <scope>NUCLEOTIDE SEQUENCE [LARGE SCALE GENOMIC DNA]</scope>
    <source>
        <strain evidence="3 4">CCMP2467</strain>
    </source>
</reference>
<evidence type="ECO:0000313" key="3">
    <source>
        <dbReference type="EMBL" id="OLP79394.1"/>
    </source>
</evidence>
<comment type="caution">
    <text evidence="3">The sequence shown here is derived from an EMBL/GenBank/DDBJ whole genome shotgun (WGS) entry which is preliminary data.</text>
</comment>
<dbReference type="EMBL" id="LSRX01001490">
    <property type="protein sequence ID" value="OLP79394.1"/>
    <property type="molecule type" value="Genomic_DNA"/>
</dbReference>
<sequence>MGTKTITCSTGVASSGFPHHSIASLGGKMGLSALRDKRGVTELVAGLCTEGEVLPVSRWACSNGTWLDVHAVRELSLSDAGSGAEVESSSARRPQVFLFSRFAMPRHAKEGKKAKEAPKAQKLEKAVLLAQLELARAERAQADDKIRRLEKQLFGTEHSSESEKSASESDSEDVGEMLFDKLLEGLGDDFPASIRKSAQEAAQDGPEADEQSRKGSNWIGGIQLAWTSPPTVRKVKSHVQEHFLRPIKPGDSLSEIDGSAVDGLSRREILGFLRKFKGSLGFKRGLSHKSHKEAVRESAKEAWRSGPEEDSQHPSEGQNWIWGFLLAWTSPPVVRDVKPEVQEHFPNPVSPGDFLHQVDGKRVESMSRKEVLKLLQKYSGRIGFRSGNTEDFRKSAQEALRSGPQADAESGKGCDWIGDILLAWTSPPVVRDVKPGMQKHFEKPIAAGDVLHAVDGTRVHNLSRQQILQLLEHHKGSLCFKHGDDMDGEVRRSAREALRSGPQEDTESGEGCDWIGGILLAWTSPPVVREVKPEVQKHFPRPISAGDVLRQVDGQLVGGKTRREILGLFQDFRGSLGFRGADMDEDVRVSAQKALDHGPEEDEQSGKGQNWIGGILLAWTSPPVVRDVKPSVQKHFPRPVTPGDVLRMVDGQLVQHMSRGEILRSLVQFDGELGFRSKQPADISLADLLRRLGDP</sequence>
<keyword evidence="1" id="KW-0175">Coiled coil</keyword>
<feature type="compositionally biased region" description="Basic and acidic residues" evidence="2">
    <location>
        <begin position="292"/>
        <end position="313"/>
    </location>
</feature>
<evidence type="ECO:0008006" key="5">
    <source>
        <dbReference type="Google" id="ProtNLM"/>
    </source>
</evidence>
<dbReference type="AlphaFoldDB" id="A0A1Q9C8Z7"/>
<keyword evidence="4" id="KW-1185">Reference proteome</keyword>
<protein>
    <recommendedName>
        <fullName evidence="5">PDZ domain-containing protein</fullName>
    </recommendedName>
</protein>
<feature type="coiled-coil region" evidence="1">
    <location>
        <begin position="120"/>
        <end position="152"/>
    </location>
</feature>
<evidence type="ECO:0000256" key="2">
    <source>
        <dbReference type="SAM" id="MobiDB-lite"/>
    </source>
</evidence>
<proteinExistence type="predicted"/>
<gene>
    <name evidence="3" type="ORF">AK812_SmicGene40328</name>
</gene>
<feature type="compositionally biased region" description="Basic and acidic residues" evidence="2">
    <location>
        <begin position="158"/>
        <end position="167"/>
    </location>
</feature>
<feature type="region of interest" description="Disordered" evidence="2">
    <location>
        <begin position="197"/>
        <end position="216"/>
    </location>
</feature>
<dbReference type="Proteomes" id="UP000186817">
    <property type="component" value="Unassembled WGS sequence"/>
</dbReference>
<dbReference type="OrthoDB" id="66881at2759"/>
<name>A0A1Q9C8Z7_SYMMI</name>
<dbReference type="SUPFAM" id="SSF50156">
    <property type="entry name" value="PDZ domain-like"/>
    <property type="match status" value="2"/>
</dbReference>
<organism evidence="3 4">
    <name type="scientific">Symbiodinium microadriaticum</name>
    <name type="common">Dinoflagellate</name>
    <name type="synonym">Zooxanthella microadriatica</name>
    <dbReference type="NCBI Taxonomy" id="2951"/>
    <lineage>
        <taxon>Eukaryota</taxon>
        <taxon>Sar</taxon>
        <taxon>Alveolata</taxon>
        <taxon>Dinophyceae</taxon>
        <taxon>Suessiales</taxon>
        <taxon>Symbiodiniaceae</taxon>
        <taxon>Symbiodinium</taxon>
    </lineage>
</organism>
<feature type="region of interest" description="Disordered" evidence="2">
    <location>
        <begin position="289"/>
        <end position="315"/>
    </location>
</feature>
<accession>A0A1Q9C8Z7</accession>
<evidence type="ECO:0000256" key="1">
    <source>
        <dbReference type="SAM" id="Coils"/>
    </source>
</evidence>
<dbReference type="Gene3D" id="2.30.42.10">
    <property type="match status" value="1"/>
</dbReference>